<sequence>MVHGLGTKLRRLVSLLDGDVERIYEHAGVAFRARYYPVYQALEAEGSCTIRALAVRSGLTHSALSQTISEMLGAGLVVVVRGEDARERKVHLSAKGQRVMAVLQPYWDAISAAALSLDQELEVSLSRALDGAAEALERRSFYERVSAELGAAGERATRVRTRTPKKAK</sequence>
<dbReference type="EMBL" id="CP089984">
    <property type="protein sequence ID" value="WXB16455.1"/>
    <property type="molecule type" value="Genomic_DNA"/>
</dbReference>
<accession>A0ABZ2M4Z4</accession>
<keyword evidence="3" id="KW-1185">Reference proteome</keyword>
<dbReference type="InterPro" id="IPR000835">
    <property type="entry name" value="HTH_MarR-typ"/>
</dbReference>
<feature type="domain" description="HTH marR-type" evidence="1">
    <location>
        <begin position="42"/>
        <end position="86"/>
    </location>
</feature>
<gene>
    <name evidence="2" type="ORF">LZC94_04060</name>
</gene>
<dbReference type="RefSeq" id="WP_394826079.1">
    <property type="nucleotide sequence ID" value="NZ_CP089984.1"/>
</dbReference>
<evidence type="ECO:0000313" key="3">
    <source>
        <dbReference type="Proteomes" id="UP001370348"/>
    </source>
</evidence>
<evidence type="ECO:0000259" key="1">
    <source>
        <dbReference type="Pfam" id="PF12802"/>
    </source>
</evidence>
<proteinExistence type="predicted"/>
<dbReference type="SUPFAM" id="SSF46785">
    <property type="entry name" value="Winged helix' DNA-binding domain"/>
    <property type="match status" value="1"/>
</dbReference>
<dbReference type="Proteomes" id="UP001370348">
    <property type="component" value="Chromosome"/>
</dbReference>
<dbReference type="Pfam" id="PF12802">
    <property type="entry name" value="MarR_2"/>
    <property type="match status" value="1"/>
</dbReference>
<dbReference type="InterPro" id="IPR036390">
    <property type="entry name" value="WH_DNA-bd_sf"/>
</dbReference>
<protein>
    <submittedName>
        <fullName evidence="2">MarR family winged helix-turn-helix transcriptional regulator</fullName>
    </submittedName>
</protein>
<dbReference type="InterPro" id="IPR036388">
    <property type="entry name" value="WH-like_DNA-bd_sf"/>
</dbReference>
<reference evidence="2 3" key="1">
    <citation type="submission" date="2021-12" db="EMBL/GenBank/DDBJ databases">
        <title>Discovery of the Pendulisporaceae a myxobacterial family with distinct sporulation behavior and unique specialized metabolism.</title>
        <authorList>
            <person name="Garcia R."/>
            <person name="Popoff A."/>
            <person name="Bader C.D."/>
            <person name="Loehr J."/>
            <person name="Walesch S."/>
            <person name="Walt C."/>
            <person name="Boldt J."/>
            <person name="Bunk B."/>
            <person name="Haeckl F.J.F.P.J."/>
            <person name="Gunesch A.P."/>
            <person name="Birkelbach J."/>
            <person name="Nuebel U."/>
            <person name="Pietschmann T."/>
            <person name="Bach T."/>
            <person name="Mueller R."/>
        </authorList>
    </citation>
    <scope>NUCLEOTIDE SEQUENCE [LARGE SCALE GENOMIC DNA]</scope>
    <source>
        <strain evidence="2 3">MSr11954</strain>
    </source>
</reference>
<dbReference type="Gene3D" id="1.10.10.10">
    <property type="entry name" value="Winged helix-like DNA-binding domain superfamily/Winged helix DNA-binding domain"/>
    <property type="match status" value="1"/>
</dbReference>
<organism evidence="2 3">
    <name type="scientific">Pendulispora albinea</name>
    <dbReference type="NCBI Taxonomy" id="2741071"/>
    <lineage>
        <taxon>Bacteria</taxon>
        <taxon>Pseudomonadati</taxon>
        <taxon>Myxococcota</taxon>
        <taxon>Myxococcia</taxon>
        <taxon>Myxococcales</taxon>
        <taxon>Sorangiineae</taxon>
        <taxon>Pendulisporaceae</taxon>
        <taxon>Pendulispora</taxon>
    </lineage>
</organism>
<name>A0ABZ2M4Z4_9BACT</name>
<evidence type="ECO:0000313" key="2">
    <source>
        <dbReference type="EMBL" id="WXB16455.1"/>
    </source>
</evidence>